<feature type="region of interest" description="Disordered" evidence="1">
    <location>
        <begin position="286"/>
        <end position="306"/>
    </location>
</feature>
<keyword evidence="2" id="KW-0812">Transmembrane</keyword>
<feature type="transmembrane region" description="Helical" evidence="2">
    <location>
        <begin position="20"/>
        <end position="39"/>
    </location>
</feature>
<evidence type="ECO:0000256" key="2">
    <source>
        <dbReference type="SAM" id="Phobius"/>
    </source>
</evidence>
<name>A0AA96JFF1_9MICO</name>
<reference evidence="4" key="1">
    <citation type="submission" date="2023-09" db="EMBL/GenBank/DDBJ databases">
        <title>Demequina sp. a novel bacteria isolated from Capsicum annuum.</title>
        <authorList>
            <person name="Humaira Z."/>
            <person name="Lee J."/>
            <person name="Cho D."/>
        </authorList>
    </citation>
    <scope>NUCLEOTIDE SEQUENCE</scope>
    <source>
        <strain evidence="4">PMTSA13</strain>
    </source>
</reference>
<keyword evidence="2" id="KW-1133">Transmembrane helix</keyword>
<dbReference type="Pfam" id="PF11350">
    <property type="entry name" value="DUF3152"/>
    <property type="match status" value="1"/>
</dbReference>
<feature type="compositionally biased region" description="Low complexity" evidence="1">
    <location>
        <begin position="58"/>
        <end position="73"/>
    </location>
</feature>
<accession>A0AA96JFF1</accession>
<dbReference type="AlphaFoldDB" id="A0AA96JFF1"/>
<protein>
    <submittedName>
        <fullName evidence="4">DUF3152 domain-containing protein</fullName>
    </submittedName>
</protein>
<proteinExistence type="predicted"/>
<dbReference type="InterPro" id="IPR022603">
    <property type="entry name" value="DUF3152"/>
</dbReference>
<feature type="region of interest" description="Disordered" evidence="1">
    <location>
        <begin position="56"/>
        <end position="77"/>
    </location>
</feature>
<organism evidence="4">
    <name type="scientific">Demequina capsici</name>
    <dbReference type="NCBI Taxonomy" id="3075620"/>
    <lineage>
        <taxon>Bacteria</taxon>
        <taxon>Bacillati</taxon>
        <taxon>Actinomycetota</taxon>
        <taxon>Actinomycetes</taxon>
        <taxon>Micrococcales</taxon>
        <taxon>Demequinaceae</taxon>
        <taxon>Demequina</taxon>
    </lineage>
</organism>
<feature type="compositionally biased region" description="Pro residues" evidence="1">
    <location>
        <begin position="290"/>
        <end position="300"/>
    </location>
</feature>
<evidence type="ECO:0000313" key="4">
    <source>
        <dbReference type="EMBL" id="WNM26759.1"/>
    </source>
</evidence>
<feature type="domain" description="DUF3152" evidence="3">
    <location>
        <begin position="101"/>
        <end position="281"/>
    </location>
</feature>
<sequence length="306" mass="31754">MESERRGLFARSGIGAHTVLKIVLIVIVTFTVGIGAGWFTTLVPGIYRSLTAPEVTASPEPSASPLPSLSVEPSAPPSIVRELDEADAQSGVIDLDVPFRAGETFTPVAGSDPQPEGTATVRWVRIELEDGLTVNGTALADFVMGTLDDNRGWGSGGTITFARTDGVADIRVVVASPRTAAALCSDPQAGSVSAPVVESSAAPTASAGADGTVDMMSESCASQTLMVLSLYDWSAGLPVYGDDRADSRRYMLSHFMGTLLDHADAQCSSDRADVMVDQTAMPAECQVNPWPNPDADPSPAPAASAS</sequence>
<dbReference type="EMBL" id="CP134880">
    <property type="protein sequence ID" value="WNM26759.1"/>
    <property type="molecule type" value="Genomic_DNA"/>
</dbReference>
<gene>
    <name evidence="4" type="ORF">RN607_11210</name>
</gene>
<keyword evidence="2" id="KW-0472">Membrane</keyword>
<dbReference type="RefSeq" id="WP_313542655.1">
    <property type="nucleotide sequence ID" value="NZ_CP134880.1"/>
</dbReference>
<dbReference type="KEGG" id="dcp:RN607_11210"/>
<evidence type="ECO:0000256" key="1">
    <source>
        <dbReference type="SAM" id="MobiDB-lite"/>
    </source>
</evidence>
<dbReference type="Proteomes" id="UP001303408">
    <property type="component" value="Chromosome"/>
</dbReference>
<evidence type="ECO:0000259" key="3">
    <source>
        <dbReference type="Pfam" id="PF11350"/>
    </source>
</evidence>